<gene>
    <name evidence="1" type="ORF">MML48_3g00003525</name>
</gene>
<evidence type="ECO:0000313" key="2">
    <source>
        <dbReference type="Proteomes" id="UP001056778"/>
    </source>
</evidence>
<protein>
    <submittedName>
        <fullName evidence="1">Mitochondrial carrier</fullName>
    </submittedName>
</protein>
<comment type="caution">
    <text evidence="1">The sequence shown here is derived from an EMBL/GenBank/DDBJ whole genome shotgun (WGS) entry which is preliminary data.</text>
</comment>
<dbReference type="Proteomes" id="UP001056778">
    <property type="component" value="Chromosome 3"/>
</dbReference>
<evidence type="ECO:0000313" key="1">
    <source>
        <dbReference type="EMBL" id="KAI4464562.1"/>
    </source>
</evidence>
<keyword evidence="2" id="KW-1185">Reference proteome</keyword>
<organism evidence="1 2">
    <name type="scientific">Holotrichia oblita</name>
    <name type="common">Chafer beetle</name>
    <dbReference type="NCBI Taxonomy" id="644536"/>
    <lineage>
        <taxon>Eukaryota</taxon>
        <taxon>Metazoa</taxon>
        <taxon>Ecdysozoa</taxon>
        <taxon>Arthropoda</taxon>
        <taxon>Hexapoda</taxon>
        <taxon>Insecta</taxon>
        <taxon>Pterygota</taxon>
        <taxon>Neoptera</taxon>
        <taxon>Endopterygota</taxon>
        <taxon>Coleoptera</taxon>
        <taxon>Polyphaga</taxon>
        <taxon>Scarabaeiformia</taxon>
        <taxon>Scarabaeidae</taxon>
        <taxon>Melolonthinae</taxon>
        <taxon>Holotrichia</taxon>
    </lineage>
</organism>
<reference evidence="1" key="1">
    <citation type="submission" date="2022-04" db="EMBL/GenBank/DDBJ databases">
        <title>Chromosome-scale genome assembly of Holotrichia oblita Faldermann.</title>
        <authorList>
            <person name="Rongchong L."/>
        </authorList>
    </citation>
    <scope>NUCLEOTIDE SEQUENCE</scope>
    <source>
        <strain evidence="1">81SQS9</strain>
    </source>
</reference>
<name>A0ACB9TCN7_HOLOL</name>
<dbReference type="EMBL" id="CM043017">
    <property type="protein sequence ID" value="KAI4464562.1"/>
    <property type="molecule type" value="Genomic_DNA"/>
</dbReference>
<accession>A0ACB9TCN7</accession>
<sequence length="306" mass="34991">MSAFESKVKNVDLTSRKQETSMATHDVVDIKNRSLYPEWREFACGCGAAFINITITYPINKLIFRQMLHGVKIHSAFRELHNEGLRYLYRGILPPLLQKSVSLSIMFGVYEESRRVLVRTHLNSFVVRALSGLIAGSVEAIFTPLERIQTLLQDSAYHQNFRNTFHAFKEVGLRYGLKEYYRGVHTILLRNGPANVCFFIAREELQCFVPYTDSAITRTLLQFICGATIGACISCLFYPLNVAKVAIQSHLGGEYKTIFTVLPMVYRERGSKLRFVYRGVHANCTRSFLSWGVMNAAYENLKKIIY</sequence>
<proteinExistence type="predicted"/>